<keyword evidence="2" id="KW-1185">Reference proteome</keyword>
<reference evidence="1" key="1">
    <citation type="journal article" date="2019" name="bioRxiv">
        <title>The Genome of the Zebra Mussel, Dreissena polymorpha: A Resource for Invasive Species Research.</title>
        <authorList>
            <person name="McCartney M.A."/>
            <person name="Auch B."/>
            <person name="Kono T."/>
            <person name="Mallez S."/>
            <person name="Zhang Y."/>
            <person name="Obille A."/>
            <person name="Becker A."/>
            <person name="Abrahante J.E."/>
            <person name="Garbe J."/>
            <person name="Badalamenti J.P."/>
            <person name="Herman A."/>
            <person name="Mangelson H."/>
            <person name="Liachko I."/>
            <person name="Sullivan S."/>
            <person name="Sone E.D."/>
            <person name="Koren S."/>
            <person name="Silverstein K.A.T."/>
            <person name="Beckman K.B."/>
            <person name="Gohl D.M."/>
        </authorList>
    </citation>
    <scope>NUCLEOTIDE SEQUENCE</scope>
    <source>
        <strain evidence="1">Duluth1</strain>
        <tissue evidence="1">Whole animal</tissue>
    </source>
</reference>
<evidence type="ECO:0000313" key="2">
    <source>
        <dbReference type="Proteomes" id="UP000828390"/>
    </source>
</evidence>
<dbReference type="AlphaFoldDB" id="A0A9D4IWG2"/>
<reference evidence="1" key="2">
    <citation type="submission" date="2020-11" db="EMBL/GenBank/DDBJ databases">
        <authorList>
            <person name="McCartney M.A."/>
            <person name="Auch B."/>
            <person name="Kono T."/>
            <person name="Mallez S."/>
            <person name="Becker A."/>
            <person name="Gohl D.M."/>
            <person name="Silverstein K.A.T."/>
            <person name="Koren S."/>
            <person name="Bechman K.B."/>
            <person name="Herman A."/>
            <person name="Abrahante J.E."/>
            <person name="Garbe J."/>
        </authorList>
    </citation>
    <scope>NUCLEOTIDE SEQUENCE</scope>
    <source>
        <strain evidence="1">Duluth1</strain>
        <tissue evidence="1">Whole animal</tissue>
    </source>
</reference>
<gene>
    <name evidence="1" type="ORF">DPMN_168998</name>
</gene>
<comment type="caution">
    <text evidence="1">The sequence shown here is derived from an EMBL/GenBank/DDBJ whole genome shotgun (WGS) entry which is preliminary data.</text>
</comment>
<proteinExistence type="predicted"/>
<name>A0A9D4IWG2_DREPO</name>
<accession>A0A9D4IWG2</accession>
<protein>
    <submittedName>
        <fullName evidence="1">Uncharacterized protein</fullName>
    </submittedName>
</protein>
<evidence type="ECO:0000313" key="1">
    <source>
        <dbReference type="EMBL" id="KAH3790791.1"/>
    </source>
</evidence>
<sequence length="68" mass="7524">MHLVHYIVAGTTYKHINAHCPLHSSKYYIQSHTCTVSAGEALVPVYDVLQTALALLRVLDVTVRETAC</sequence>
<dbReference type="EMBL" id="JAIWYP010000008">
    <property type="protein sequence ID" value="KAH3790791.1"/>
    <property type="molecule type" value="Genomic_DNA"/>
</dbReference>
<dbReference type="Proteomes" id="UP000828390">
    <property type="component" value="Unassembled WGS sequence"/>
</dbReference>
<organism evidence="1 2">
    <name type="scientific">Dreissena polymorpha</name>
    <name type="common">Zebra mussel</name>
    <name type="synonym">Mytilus polymorpha</name>
    <dbReference type="NCBI Taxonomy" id="45954"/>
    <lineage>
        <taxon>Eukaryota</taxon>
        <taxon>Metazoa</taxon>
        <taxon>Spiralia</taxon>
        <taxon>Lophotrochozoa</taxon>
        <taxon>Mollusca</taxon>
        <taxon>Bivalvia</taxon>
        <taxon>Autobranchia</taxon>
        <taxon>Heteroconchia</taxon>
        <taxon>Euheterodonta</taxon>
        <taxon>Imparidentia</taxon>
        <taxon>Neoheterodontei</taxon>
        <taxon>Myida</taxon>
        <taxon>Dreissenoidea</taxon>
        <taxon>Dreissenidae</taxon>
        <taxon>Dreissena</taxon>
    </lineage>
</organism>